<reference evidence="1 2" key="1">
    <citation type="submission" date="2019-09" db="EMBL/GenBank/DDBJ databases">
        <title>Whole genome shotgun sequencing (WGS) of Ellagibacter isourolithinifaciens DSM 104140(T) and Adlercreutzia muris DSM 29508(T).</title>
        <authorList>
            <person name="Stoll D.A."/>
            <person name="Danylec N."/>
            <person name="Huch M."/>
        </authorList>
    </citation>
    <scope>NUCLEOTIDE SEQUENCE [LARGE SCALE GENOMIC DNA]</scope>
    <source>
        <strain evidence="1 2">DSM 104140</strain>
    </source>
</reference>
<dbReference type="RefSeq" id="WP_158049336.1">
    <property type="nucleotide sequence ID" value="NZ_WAJR01000008.1"/>
</dbReference>
<proteinExistence type="predicted"/>
<accession>A0A6N6NN71</accession>
<comment type="caution">
    <text evidence="1">The sequence shown here is derived from an EMBL/GenBank/DDBJ whole genome shotgun (WGS) entry which is preliminary data.</text>
</comment>
<name>A0A6N6NN71_9ACTN</name>
<sequence length="273" mass="30161">MRLTMLGTGHALATKCYNACFALQDDAMGKAPGRTFLVDAGGGNGILTQLERAGIDWHSIHDLFVTHTHVDHLLGSVWILRVVCYGMECGNYQGEFHFWGNGEVVAAADKLAHMLLRPSESAFIGKRVFLHAVEDGDTAQILGRPVTFFDIHSTGSAKQFGFAMEYSAGKVLACSGDEPLTSKNFSHVEGATWLVHEAYCRHDDIERYNPHPIHHGTVREACATAEHLSVENLVLYHTEDDDLAHRKEHYLAEGRSVYGGNLQVPDDLEAFEL</sequence>
<keyword evidence="2" id="KW-1185">Reference proteome</keyword>
<gene>
    <name evidence="1" type="ORF">F8C90_04860</name>
</gene>
<dbReference type="Pfam" id="PF23023">
    <property type="entry name" value="Anti-Pycsar_Apyc1"/>
    <property type="match status" value="1"/>
</dbReference>
<dbReference type="Proteomes" id="UP000468668">
    <property type="component" value="Unassembled WGS sequence"/>
</dbReference>
<dbReference type="EMBL" id="WAJR01000008">
    <property type="protein sequence ID" value="KAB1640917.1"/>
    <property type="molecule type" value="Genomic_DNA"/>
</dbReference>
<dbReference type="SUPFAM" id="SSF56281">
    <property type="entry name" value="Metallo-hydrolase/oxidoreductase"/>
    <property type="match status" value="1"/>
</dbReference>
<dbReference type="PANTHER" id="PTHR46018:SF7">
    <property type="entry name" value="RIBONUCLEASE Z"/>
    <property type="match status" value="1"/>
</dbReference>
<dbReference type="Gene3D" id="3.60.15.10">
    <property type="entry name" value="Ribonuclease Z/Hydroxyacylglutathione hydrolase-like"/>
    <property type="match status" value="1"/>
</dbReference>
<dbReference type="GO" id="GO:0042781">
    <property type="term" value="F:3'-tRNA processing endoribonuclease activity"/>
    <property type="evidence" value="ECO:0007669"/>
    <property type="project" value="TreeGrafter"/>
</dbReference>
<protein>
    <submittedName>
        <fullName evidence="1">MBL fold metallo-hydrolase</fullName>
    </submittedName>
</protein>
<dbReference type="InterPro" id="IPR036866">
    <property type="entry name" value="RibonucZ/Hydroxyglut_hydro"/>
</dbReference>
<keyword evidence="1" id="KW-0378">Hydrolase</keyword>
<dbReference type="AlphaFoldDB" id="A0A6N6NN71"/>
<dbReference type="PANTHER" id="PTHR46018">
    <property type="entry name" value="ZINC PHOSPHODIESTERASE ELAC PROTEIN 1"/>
    <property type="match status" value="1"/>
</dbReference>
<dbReference type="OrthoDB" id="9800940at2"/>
<evidence type="ECO:0000313" key="2">
    <source>
        <dbReference type="Proteomes" id="UP000468668"/>
    </source>
</evidence>
<organism evidence="1 2">
    <name type="scientific">Ellagibacter isourolithinifaciens</name>
    <dbReference type="NCBI Taxonomy" id="2137581"/>
    <lineage>
        <taxon>Bacteria</taxon>
        <taxon>Bacillati</taxon>
        <taxon>Actinomycetota</taxon>
        <taxon>Coriobacteriia</taxon>
        <taxon>Eggerthellales</taxon>
        <taxon>Eggerthellaceae</taxon>
        <taxon>Ellagibacter</taxon>
    </lineage>
</organism>
<evidence type="ECO:0000313" key="1">
    <source>
        <dbReference type="EMBL" id="KAB1640917.1"/>
    </source>
</evidence>
<dbReference type="GeneID" id="98657735"/>